<organism evidence="1">
    <name type="scientific">marine sediment metagenome</name>
    <dbReference type="NCBI Taxonomy" id="412755"/>
    <lineage>
        <taxon>unclassified sequences</taxon>
        <taxon>metagenomes</taxon>
        <taxon>ecological metagenomes</taxon>
    </lineage>
</organism>
<evidence type="ECO:0000313" key="1">
    <source>
        <dbReference type="EMBL" id="GAJ17741.1"/>
    </source>
</evidence>
<gene>
    <name evidence="1" type="ORF">S12H4_63390</name>
</gene>
<dbReference type="AlphaFoldDB" id="X1VNC1"/>
<feature type="non-terminal residue" evidence="1">
    <location>
        <position position="43"/>
    </location>
</feature>
<reference evidence="1" key="1">
    <citation type="journal article" date="2014" name="Front. Microbiol.">
        <title>High frequency of phylogenetically diverse reductive dehalogenase-homologous genes in deep subseafloor sedimentary metagenomes.</title>
        <authorList>
            <person name="Kawai M."/>
            <person name="Futagami T."/>
            <person name="Toyoda A."/>
            <person name="Takaki Y."/>
            <person name="Nishi S."/>
            <person name="Hori S."/>
            <person name="Arai W."/>
            <person name="Tsubouchi T."/>
            <person name="Morono Y."/>
            <person name="Uchiyama I."/>
            <person name="Ito T."/>
            <person name="Fujiyama A."/>
            <person name="Inagaki F."/>
            <person name="Takami H."/>
        </authorList>
    </citation>
    <scope>NUCLEOTIDE SEQUENCE</scope>
    <source>
        <strain evidence="1">Expedition CK06-06</strain>
    </source>
</reference>
<accession>X1VNC1</accession>
<proteinExistence type="predicted"/>
<feature type="non-terminal residue" evidence="1">
    <location>
        <position position="1"/>
    </location>
</feature>
<sequence length="43" mass="4928">NNLVSKDKKSYYLSDDGKRVLRILGLNKRILSGEEIDYLKSKG</sequence>
<dbReference type="EMBL" id="BARW01043097">
    <property type="protein sequence ID" value="GAJ17741.1"/>
    <property type="molecule type" value="Genomic_DNA"/>
</dbReference>
<protein>
    <submittedName>
        <fullName evidence="1">Uncharacterized protein</fullName>
    </submittedName>
</protein>
<comment type="caution">
    <text evidence="1">The sequence shown here is derived from an EMBL/GenBank/DDBJ whole genome shotgun (WGS) entry which is preliminary data.</text>
</comment>
<name>X1VNC1_9ZZZZ</name>